<sequence>MAASRYNRALAEKRPILLASLIAALAFFYLRAGPWPELWLIPLKGASVLLLAIYALVRHKSQDGRLLAVLMTVAAFWAMADEVDLGAGQVLAFGYYLIALLLYLRHRRASLNPSRKWITLALLLLPAALLHVVMTGPYAGLIAAAYGLTAGAAAAAAWTSSFQLYRVGAGAVLVLLSDMLGFAAMGPLNGSDIPTIMVWPLAYLGQFLIAIGVVAVMNKREPQIRLVSSR</sequence>
<dbReference type="OrthoDB" id="7390032at2"/>
<comment type="subcellular location">
    <subcellularLocation>
        <location evidence="1">Membrane</location>
        <topology evidence="1">Multi-pass membrane protein</topology>
    </subcellularLocation>
</comment>
<dbReference type="EMBL" id="WTYJ01000002">
    <property type="protein sequence ID" value="MXO99964.1"/>
    <property type="molecule type" value="Genomic_DNA"/>
</dbReference>
<feature type="transmembrane region" description="Helical" evidence="6">
    <location>
        <begin position="64"/>
        <end position="80"/>
    </location>
</feature>
<keyword evidence="5 6" id="KW-0472">Membrane</keyword>
<evidence type="ECO:0000256" key="4">
    <source>
        <dbReference type="ARBA" id="ARBA00022989"/>
    </source>
</evidence>
<feature type="transmembrane region" description="Helical" evidence="6">
    <location>
        <begin position="15"/>
        <end position="32"/>
    </location>
</feature>
<protein>
    <submittedName>
        <fullName evidence="7">Lysoplasmalogenase</fullName>
    </submittedName>
</protein>
<evidence type="ECO:0000256" key="3">
    <source>
        <dbReference type="ARBA" id="ARBA00022692"/>
    </source>
</evidence>
<evidence type="ECO:0000256" key="5">
    <source>
        <dbReference type="ARBA" id="ARBA00023136"/>
    </source>
</evidence>
<comment type="caution">
    <text evidence="7">The sequence shown here is derived from an EMBL/GenBank/DDBJ whole genome shotgun (WGS) entry which is preliminary data.</text>
</comment>
<feature type="transmembrane region" description="Helical" evidence="6">
    <location>
        <begin position="117"/>
        <end position="134"/>
    </location>
</feature>
<dbReference type="Proteomes" id="UP000469430">
    <property type="component" value="Unassembled WGS sequence"/>
</dbReference>
<evidence type="ECO:0000256" key="6">
    <source>
        <dbReference type="SAM" id="Phobius"/>
    </source>
</evidence>
<evidence type="ECO:0000256" key="1">
    <source>
        <dbReference type="ARBA" id="ARBA00004141"/>
    </source>
</evidence>
<dbReference type="AlphaFoldDB" id="A0A6I4TVH7"/>
<dbReference type="Pfam" id="PF07947">
    <property type="entry name" value="YhhN"/>
    <property type="match status" value="1"/>
</dbReference>
<proteinExistence type="inferred from homology"/>
<feature type="transmembrane region" description="Helical" evidence="6">
    <location>
        <begin position="165"/>
        <end position="184"/>
    </location>
</feature>
<feature type="transmembrane region" description="Helical" evidence="6">
    <location>
        <begin position="86"/>
        <end position="105"/>
    </location>
</feature>
<keyword evidence="4 6" id="KW-1133">Transmembrane helix</keyword>
<keyword evidence="8" id="KW-1185">Reference proteome</keyword>
<keyword evidence="3 6" id="KW-0812">Transmembrane</keyword>
<reference evidence="7 8" key="1">
    <citation type="submission" date="2019-12" db="EMBL/GenBank/DDBJ databases">
        <title>Genomic-based taxomic classification of the family Erythrobacteraceae.</title>
        <authorList>
            <person name="Xu L."/>
        </authorList>
    </citation>
    <scope>NUCLEOTIDE SEQUENCE [LARGE SCALE GENOMIC DNA]</scope>
    <source>
        <strain evidence="7 8">S36</strain>
    </source>
</reference>
<feature type="transmembrane region" description="Helical" evidence="6">
    <location>
        <begin position="38"/>
        <end position="57"/>
    </location>
</feature>
<accession>A0A6I4TVH7</accession>
<dbReference type="RefSeq" id="WP_161391641.1">
    <property type="nucleotide sequence ID" value="NZ_JBHSCP010000001.1"/>
</dbReference>
<comment type="similarity">
    <text evidence="2">Belongs to the TMEM86 family.</text>
</comment>
<feature type="transmembrane region" description="Helical" evidence="6">
    <location>
        <begin position="140"/>
        <end position="158"/>
    </location>
</feature>
<name>A0A6I4TVH7_9SPHN</name>
<evidence type="ECO:0000313" key="7">
    <source>
        <dbReference type="EMBL" id="MXO99964.1"/>
    </source>
</evidence>
<gene>
    <name evidence="7" type="ORF">GRI97_13300</name>
</gene>
<organism evidence="7 8">
    <name type="scientific">Croceibacterium xixiisoli</name>
    <dbReference type="NCBI Taxonomy" id="1476466"/>
    <lineage>
        <taxon>Bacteria</taxon>
        <taxon>Pseudomonadati</taxon>
        <taxon>Pseudomonadota</taxon>
        <taxon>Alphaproteobacteria</taxon>
        <taxon>Sphingomonadales</taxon>
        <taxon>Erythrobacteraceae</taxon>
        <taxon>Croceibacterium</taxon>
    </lineage>
</organism>
<dbReference type="InterPro" id="IPR012506">
    <property type="entry name" value="TMEM86B-like"/>
</dbReference>
<feature type="transmembrane region" description="Helical" evidence="6">
    <location>
        <begin position="196"/>
        <end position="216"/>
    </location>
</feature>
<evidence type="ECO:0000313" key="8">
    <source>
        <dbReference type="Proteomes" id="UP000469430"/>
    </source>
</evidence>
<evidence type="ECO:0000256" key="2">
    <source>
        <dbReference type="ARBA" id="ARBA00007375"/>
    </source>
</evidence>